<dbReference type="Gene3D" id="2.120.10.30">
    <property type="entry name" value="TolB, C-terminal domain"/>
    <property type="match status" value="1"/>
</dbReference>
<protein>
    <submittedName>
        <fullName evidence="3">Uncharacterized protein</fullName>
    </submittedName>
</protein>
<dbReference type="InterPro" id="IPR001258">
    <property type="entry name" value="NHL_repeat"/>
</dbReference>
<dbReference type="InParanoid" id="A7RUW9"/>
<proteinExistence type="predicted"/>
<evidence type="ECO:0000313" key="3">
    <source>
        <dbReference type="EMBL" id="EDO44824.1"/>
    </source>
</evidence>
<name>A7RUW9_NEMVE</name>
<dbReference type="KEGG" id="nve:5516784"/>
<dbReference type="PROSITE" id="PS51125">
    <property type="entry name" value="NHL"/>
    <property type="match status" value="1"/>
</dbReference>
<dbReference type="GO" id="GO:0043161">
    <property type="term" value="P:proteasome-mediated ubiquitin-dependent protein catabolic process"/>
    <property type="evidence" value="ECO:0000318"/>
    <property type="project" value="GO_Central"/>
</dbReference>
<dbReference type="InterPro" id="IPR011042">
    <property type="entry name" value="6-blade_b-propeller_TolB-like"/>
</dbReference>
<dbReference type="OrthoDB" id="5951506at2759"/>
<gene>
    <name evidence="3" type="ORF">NEMVEDRAFT_v1g240857</name>
</gene>
<keyword evidence="1" id="KW-0677">Repeat</keyword>
<dbReference type="InterPro" id="IPR050952">
    <property type="entry name" value="TRIM-NHL_E3_ligases"/>
</dbReference>
<evidence type="ECO:0000256" key="1">
    <source>
        <dbReference type="ARBA" id="ARBA00022737"/>
    </source>
</evidence>
<feature type="repeat" description="NHL" evidence="2">
    <location>
        <begin position="277"/>
        <end position="318"/>
    </location>
</feature>
<dbReference type="Proteomes" id="UP000001593">
    <property type="component" value="Unassembled WGS sequence"/>
</dbReference>
<dbReference type="OMA" id="HYISEPE"/>
<evidence type="ECO:0000313" key="4">
    <source>
        <dbReference type="Proteomes" id="UP000001593"/>
    </source>
</evidence>
<dbReference type="SUPFAM" id="SSF101898">
    <property type="entry name" value="NHL repeat"/>
    <property type="match status" value="1"/>
</dbReference>
<dbReference type="HOGENOM" id="CLU_471187_0_0_1"/>
<dbReference type="GO" id="GO:0061630">
    <property type="term" value="F:ubiquitin protein ligase activity"/>
    <property type="evidence" value="ECO:0000318"/>
    <property type="project" value="GO_Central"/>
</dbReference>
<evidence type="ECO:0000256" key="2">
    <source>
        <dbReference type="PROSITE-ProRule" id="PRU00504"/>
    </source>
</evidence>
<sequence length="579" mass="65491">MPSIACEGLRLVFALLISKLRDKGANALDHGDVTNEKFRDFIVRELKDIREKLDGLCKAELCAAANFFRDGVSLLYHYLSETQPCVVRLENETFKTHRKSTETSACDEWEIFHIMNDGFDILSIKPDDSTYKEAKLKFNQASRSATKAFSNGALKICDRILAMKFRVSATILEHLEKPEVAIVLCKNYLEQLNGLPEVEESFEVKFGGFHVKRWFCEMRRDTLITSVISLNRMLWEYMHYCEKGQDVLSDWPEVMIGSDRTVHPVFHDKVIRPYVWSFGEYDKTEDVFDGPSDVVTTSKGEFLVADRGNRAIKRFSSSGELIYSYVDLSLDITSSTDALVVKSSCLLSPQNVVTDAQDNIYFSKNYKTKHTNQFMNEIVALDAKGSFRWRVNNSGLGSRRSKLKGLAVDEGNACLVMLFSDVILAVSLQDGDALPELSINLCDQNSPLMLSQDSSICVSGRGEYLITGLSCIYVIDQTATHRKPIKPRSTNCSRKFYPCGIAVDQLSKEIIVADRASNSLMMFKKCGTFLRRINFMSHHRKNLYAHNQVTNLQELGKIKYKGESRISASVLGWREEGGI</sequence>
<dbReference type="EMBL" id="DS469541">
    <property type="protein sequence ID" value="EDO44824.1"/>
    <property type="molecule type" value="Genomic_DNA"/>
</dbReference>
<dbReference type="PANTHER" id="PTHR24104">
    <property type="entry name" value="E3 UBIQUITIN-PROTEIN LIGASE NHLRC1-RELATED"/>
    <property type="match status" value="1"/>
</dbReference>
<accession>A7RUW9</accession>
<dbReference type="GO" id="GO:0000209">
    <property type="term" value="P:protein polyubiquitination"/>
    <property type="evidence" value="ECO:0000318"/>
    <property type="project" value="GO_Central"/>
</dbReference>
<organism evidence="3 4">
    <name type="scientific">Nematostella vectensis</name>
    <name type="common">Starlet sea anemone</name>
    <dbReference type="NCBI Taxonomy" id="45351"/>
    <lineage>
        <taxon>Eukaryota</taxon>
        <taxon>Metazoa</taxon>
        <taxon>Cnidaria</taxon>
        <taxon>Anthozoa</taxon>
        <taxon>Hexacorallia</taxon>
        <taxon>Actiniaria</taxon>
        <taxon>Edwardsiidae</taxon>
        <taxon>Nematostella</taxon>
    </lineage>
</organism>
<dbReference type="AlphaFoldDB" id="A7RUW9"/>
<dbReference type="PANTHER" id="PTHR24104:SF48">
    <property type="entry name" value="PROTEIN WECH"/>
    <property type="match status" value="1"/>
</dbReference>
<reference evidence="3 4" key="1">
    <citation type="journal article" date="2007" name="Science">
        <title>Sea anemone genome reveals ancestral eumetazoan gene repertoire and genomic organization.</title>
        <authorList>
            <person name="Putnam N.H."/>
            <person name="Srivastava M."/>
            <person name="Hellsten U."/>
            <person name="Dirks B."/>
            <person name="Chapman J."/>
            <person name="Salamov A."/>
            <person name="Terry A."/>
            <person name="Shapiro H."/>
            <person name="Lindquist E."/>
            <person name="Kapitonov V.V."/>
            <person name="Jurka J."/>
            <person name="Genikhovich G."/>
            <person name="Grigoriev I.V."/>
            <person name="Lucas S.M."/>
            <person name="Steele R.E."/>
            <person name="Finnerty J.R."/>
            <person name="Technau U."/>
            <person name="Martindale M.Q."/>
            <person name="Rokhsar D.S."/>
        </authorList>
    </citation>
    <scope>NUCLEOTIDE SEQUENCE [LARGE SCALE GENOMIC DNA]</scope>
    <source>
        <strain evidence="4">CH2 X CH6</strain>
    </source>
</reference>
<keyword evidence="4" id="KW-1185">Reference proteome</keyword>